<evidence type="ECO:0000256" key="8">
    <source>
        <dbReference type="ARBA" id="ARBA00023004"/>
    </source>
</evidence>
<dbReference type="Gene3D" id="3.20.20.70">
    <property type="entry name" value="Aldolase class I"/>
    <property type="match status" value="1"/>
</dbReference>
<evidence type="ECO:0000313" key="11">
    <source>
        <dbReference type="EMBL" id="GAA1724202.1"/>
    </source>
</evidence>
<evidence type="ECO:0000259" key="10">
    <source>
        <dbReference type="Pfam" id="PF00724"/>
    </source>
</evidence>
<dbReference type="EMBL" id="BAAAME010000001">
    <property type="protein sequence ID" value="GAA1724202.1"/>
    <property type="molecule type" value="Genomic_DNA"/>
</dbReference>
<reference evidence="12" key="1">
    <citation type="journal article" date="2019" name="Int. J. Syst. Evol. Microbiol.">
        <title>The Global Catalogue of Microorganisms (GCM) 10K type strain sequencing project: providing services to taxonomists for standard genome sequencing and annotation.</title>
        <authorList>
            <consortium name="The Broad Institute Genomics Platform"/>
            <consortium name="The Broad Institute Genome Sequencing Center for Infectious Disease"/>
            <person name="Wu L."/>
            <person name="Ma J."/>
        </authorList>
    </citation>
    <scope>NUCLEOTIDE SEQUENCE [LARGE SCALE GENOMIC DNA]</scope>
    <source>
        <strain evidence="12">JCM 13518</strain>
    </source>
</reference>
<evidence type="ECO:0000313" key="12">
    <source>
        <dbReference type="Proteomes" id="UP001501057"/>
    </source>
</evidence>
<comment type="caution">
    <text evidence="11">The sequence shown here is derived from an EMBL/GenBank/DDBJ whole genome shotgun (WGS) entry which is preliminary data.</text>
</comment>
<dbReference type="InterPro" id="IPR036188">
    <property type="entry name" value="FAD/NAD-bd_sf"/>
</dbReference>
<protein>
    <submittedName>
        <fullName evidence="11">FAD-dependent oxidoreductase</fullName>
    </submittedName>
</protein>
<keyword evidence="12" id="KW-1185">Reference proteome</keyword>
<keyword evidence="7" id="KW-0560">Oxidoreductase</keyword>
<dbReference type="Gene3D" id="3.40.50.720">
    <property type="entry name" value="NAD(P)-binding Rossmann-like Domain"/>
    <property type="match status" value="1"/>
</dbReference>
<dbReference type="PANTHER" id="PTHR42917">
    <property type="entry name" value="2,4-DIENOYL-COA REDUCTASE"/>
    <property type="match status" value="1"/>
</dbReference>
<dbReference type="Pfam" id="PF13450">
    <property type="entry name" value="NAD_binding_8"/>
    <property type="match status" value="1"/>
</dbReference>
<evidence type="ECO:0000256" key="2">
    <source>
        <dbReference type="ARBA" id="ARBA00001966"/>
    </source>
</evidence>
<dbReference type="InterPro" id="IPR013785">
    <property type="entry name" value="Aldolase_TIM"/>
</dbReference>
<keyword evidence="4" id="KW-0285">Flavoprotein</keyword>
<keyword evidence="5" id="KW-0288">FMN</keyword>
<evidence type="ECO:0000256" key="1">
    <source>
        <dbReference type="ARBA" id="ARBA00001917"/>
    </source>
</evidence>
<dbReference type="Pfam" id="PF00724">
    <property type="entry name" value="Oxidored_FMN"/>
    <property type="match status" value="1"/>
</dbReference>
<accession>A0ABP4VEQ9</accession>
<dbReference type="Proteomes" id="UP001501057">
    <property type="component" value="Unassembled WGS sequence"/>
</dbReference>
<name>A0ABP4VEQ9_9ACTN</name>
<dbReference type="RefSeq" id="WP_344196633.1">
    <property type="nucleotide sequence ID" value="NZ_BAAAME010000001.1"/>
</dbReference>
<dbReference type="InterPro" id="IPR001155">
    <property type="entry name" value="OxRdtase_FMN_N"/>
</dbReference>
<comment type="cofactor">
    <cofactor evidence="1">
        <name>FMN</name>
        <dbReference type="ChEBI" id="CHEBI:58210"/>
    </cofactor>
</comment>
<evidence type="ECO:0000256" key="4">
    <source>
        <dbReference type="ARBA" id="ARBA00022630"/>
    </source>
</evidence>
<evidence type="ECO:0000256" key="5">
    <source>
        <dbReference type="ARBA" id="ARBA00022643"/>
    </source>
</evidence>
<dbReference type="PANTHER" id="PTHR42917:SF2">
    <property type="entry name" value="2,4-DIENOYL-COA REDUCTASE [(2E)-ENOYL-COA-PRODUCING]"/>
    <property type="match status" value="1"/>
</dbReference>
<evidence type="ECO:0000256" key="7">
    <source>
        <dbReference type="ARBA" id="ARBA00023002"/>
    </source>
</evidence>
<keyword evidence="6" id="KW-0479">Metal-binding</keyword>
<gene>
    <name evidence="11" type="ORF">GCM10009710_01260</name>
</gene>
<dbReference type="Gene3D" id="3.50.50.60">
    <property type="entry name" value="FAD/NAD(P)-binding domain"/>
    <property type="match status" value="1"/>
</dbReference>
<dbReference type="PRINTS" id="PR00368">
    <property type="entry name" value="FADPNR"/>
</dbReference>
<evidence type="ECO:0000256" key="9">
    <source>
        <dbReference type="ARBA" id="ARBA00023014"/>
    </source>
</evidence>
<keyword evidence="9" id="KW-0411">Iron-sulfur</keyword>
<dbReference type="PRINTS" id="PR00411">
    <property type="entry name" value="PNDRDTASEI"/>
</dbReference>
<dbReference type="SUPFAM" id="SSF51395">
    <property type="entry name" value="FMN-linked oxidoreductases"/>
    <property type="match status" value="1"/>
</dbReference>
<sequence length="651" mass="68360">MSEHFPHAFSGFTLGRHELKNRLVALPAGTSMADDGIPTHADVDHFDRLAAGGVGMIVAGASIVDPSSWPRSGKLVAAFREEVVPAMADKAEVVHRHGALLVGQLAHLGRETIGSEYDVPALAAAASRTPRDAHPPHVASTDEVTAQLAWWGRSARHFDLAGLDGVEVHAAHGYLVAQFLSPTVNTRTDRYGGDLVGRLRYLDGVVDAMRAATRDDFLVGVRLTAEEEIPGGMGIESCLQVAEHLAARGDVDYLSITHGVRGAYVKDATNPDAVAVPSAARVREVSGLPVLVGQRIRDVATADHVVRTGKADLVGMARALIADPELPNKSRDGRVEQVRGCLGVNQDCRAFDPHLHCAVNAEVGRGRHPGLAAKVARGREVYVVGGGPAGLETARVAAERGHRVTLFERAGELGGAVRVAARSPHRSTLVDVVDYLSREARRLKVDVNLGAEIAVDDLTDVLGVADVLVLATGSRPGAVDVASAVPVLSVDDVLLGHGLPATPGTVVVHDESDGFWPAYSAAEALAAAGWDVRMTTAMAGLAARVPHESVGPLLRRLGSAGVRLDVAQRLTSEAGGWTLRPVFGGADEPVAPDLVVMHRDRVAVDELHRAAPDGVALVASPTARVLAVGDSVAPRRISHAIAEGYRLGAEI</sequence>
<dbReference type="InterPro" id="IPR051793">
    <property type="entry name" value="NADH:flavin_oxidoreductase"/>
</dbReference>
<evidence type="ECO:0000256" key="3">
    <source>
        <dbReference type="ARBA" id="ARBA00011048"/>
    </source>
</evidence>
<comment type="cofactor">
    <cofactor evidence="2">
        <name>[4Fe-4S] cluster</name>
        <dbReference type="ChEBI" id="CHEBI:49883"/>
    </cofactor>
</comment>
<feature type="domain" description="NADH:flavin oxidoreductase/NADH oxidase N-terminal" evidence="10">
    <location>
        <begin position="9"/>
        <end position="335"/>
    </location>
</feature>
<comment type="similarity">
    <text evidence="3">In the N-terminal section; belongs to the NADH:flavin oxidoreductase/NADH oxidase family.</text>
</comment>
<evidence type="ECO:0000256" key="6">
    <source>
        <dbReference type="ARBA" id="ARBA00022723"/>
    </source>
</evidence>
<dbReference type="SUPFAM" id="SSF51971">
    <property type="entry name" value="Nucleotide-binding domain"/>
    <property type="match status" value="1"/>
</dbReference>
<organism evidence="11 12">
    <name type="scientific">Aeromicrobium alkaliterrae</name>
    <dbReference type="NCBI Taxonomy" id="302168"/>
    <lineage>
        <taxon>Bacteria</taxon>
        <taxon>Bacillati</taxon>
        <taxon>Actinomycetota</taxon>
        <taxon>Actinomycetes</taxon>
        <taxon>Propionibacteriales</taxon>
        <taxon>Nocardioidaceae</taxon>
        <taxon>Aeromicrobium</taxon>
    </lineage>
</organism>
<proteinExistence type="inferred from homology"/>
<keyword evidence="8" id="KW-0408">Iron</keyword>